<dbReference type="Gene3D" id="3.90.640.10">
    <property type="entry name" value="Actin, Chain A, domain 4"/>
    <property type="match status" value="1"/>
</dbReference>
<keyword evidence="2" id="KW-0547">Nucleotide-binding</keyword>
<comment type="similarity">
    <text evidence="1">Belongs to the heat shock protein 70 family.</text>
</comment>
<keyword evidence="3" id="KW-0067">ATP-binding</keyword>
<dbReference type="Pfam" id="PF00012">
    <property type="entry name" value="HSP70"/>
    <property type="match status" value="1"/>
</dbReference>
<reference evidence="4" key="2">
    <citation type="submission" date="2022-06" db="UniProtKB">
        <authorList>
            <consortium name="EnsemblMetazoa"/>
        </authorList>
    </citation>
    <scope>IDENTIFICATION</scope>
    <source>
        <strain evidence="4">DF5081</strain>
    </source>
</reference>
<dbReference type="FunFam" id="3.90.640.10:FF:000030">
    <property type="entry name" value="Heat shock protein HSP70"/>
    <property type="match status" value="1"/>
</dbReference>
<evidence type="ECO:0000313" key="5">
    <source>
        <dbReference type="Proteomes" id="UP000005237"/>
    </source>
</evidence>
<dbReference type="InterPro" id="IPR018181">
    <property type="entry name" value="Heat_shock_70_CS"/>
</dbReference>
<dbReference type="InterPro" id="IPR013126">
    <property type="entry name" value="Hsp_70_fam"/>
</dbReference>
<dbReference type="PROSITE" id="PS00329">
    <property type="entry name" value="HSP70_2"/>
    <property type="match status" value="1"/>
</dbReference>
<evidence type="ECO:0000256" key="3">
    <source>
        <dbReference type="ARBA" id="ARBA00022840"/>
    </source>
</evidence>
<reference evidence="5" key="1">
    <citation type="submission" date="2010-08" db="EMBL/GenBank/DDBJ databases">
        <authorList>
            <consortium name="Caenorhabditis japonica Sequencing Consortium"/>
            <person name="Wilson R.K."/>
        </authorList>
    </citation>
    <scope>NUCLEOTIDE SEQUENCE [LARGE SCALE GENOMIC DNA]</scope>
    <source>
        <strain evidence="5">DF5081</strain>
    </source>
</reference>
<dbReference type="Proteomes" id="UP000005237">
    <property type="component" value="Unassembled WGS sequence"/>
</dbReference>
<accession>A0A8R1EJT5</accession>
<dbReference type="PANTHER" id="PTHR19375">
    <property type="entry name" value="HEAT SHOCK PROTEIN 70KDA"/>
    <property type="match status" value="1"/>
</dbReference>
<dbReference type="GO" id="GO:0006950">
    <property type="term" value="P:response to stress"/>
    <property type="evidence" value="ECO:0007669"/>
    <property type="project" value="UniProtKB-ARBA"/>
</dbReference>
<evidence type="ECO:0000256" key="2">
    <source>
        <dbReference type="ARBA" id="ARBA00022741"/>
    </source>
</evidence>
<dbReference type="SUPFAM" id="SSF53067">
    <property type="entry name" value="Actin-like ATPase domain"/>
    <property type="match status" value="1"/>
</dbReference>
<name>A0A8R1EJT5_CAEJA</name>
<dbReference type="Gene3D" id="3.30.420.40">
    <property type="match status" value="2"/>
</dbReference>
<evidence type="ECO:0000256" key="1">
    <source>
        <dbReference type="ARBA" id="ARBA00007381"/>
    </source>
</evidence>
<proteinExistence type="inferred from homology"/>
<dbReference type="InterPro" id="IPR043129">
    <property type="entry name" value="ATPase_NBD"/>
</dbReference>
<protein>
    <submittedName>
        <fullName evidence="4">Uncharacterized protein</fullName>
    </submittedName>
</protein>
<dbReference type="AlphaFoldDB" id="A0A8R1EJT5"/>
<dbReference type="GO" id="GO:0005524">
    <property type="term" value="F:ATP binding"/>
    <property type="evidence" value="ECO:0007669"/>
    <property type="project" value="UniProtKB-KW"/>
</dbReference>
<dbReference type="EnsemblMetazoa" id="CJA36374.1">
    <property type="protein sequence ID" value="CJA36374.1"/>
    <property type="gene ID" value="WBGene00212221"/>
</dbReference>
<organism evidence="4 5">
    <name type="scientific">Caenorhabditis japonica</name>
    <dbReference type="NCBI Taxonomy" id="281687"/>
    <lineage>
        <taxon>Eukaryota</taxon>
        <taxon>Metazoa</taxon>
        <taxon>Ecdysozoa</taxon>
        <taxon>Nematoda</taxon>
        <taxon>Chromadorea</taxon>
        <taxon>Rhabditida</taxon>
        <taxon>Rhabditina</taxon>
        <taxon>Rhabditomorpha</taxon>
        <taxon>Rhabditoidea</taxon>
        <taxon>Rhabditidae</taxon>
        <taxon>Peloderinae</taxon>
        <taxon>Caenorhabditis</taxon>
    </lineage>
</organism>
<dbReference type="GO" id="GO:0140662">
    <property type="term" value="F:ATP-dependent protein folding chaperone"/>
    <property type="evidence" value="ECO:0007669"/>
    <property type="project" value="InterPro"/>
</dbReference>
<evidence type="ECO:0000313" key="4">
    <source>
        <dbReference type="EnsemblMetazoa" id="CJA36374.1"/>
    </source>
</evidence>
<keyword evidence="5" id="KW-1185">Reference proteome</keyword>
<sequence>MEVRRVISEPTAAALAYGLHKKQGVENVVVVDLGGGTLDVSVLWLQGGVFVTQAMAGNNRLGGQDFNERVQKHIIEKIAEEKGGKAIEDKEDIQQIRLEVEKGKIRLTNVPSTTISLDLKTVGKWKYELTRDEFELLNEDLLKSIEQPIAAALEDAK</sequence>